<proteinExistence type="predicted"/>
<dbReference type="Pfam" id="PF11855">
    <property type="entry name" value="DUF3375"/>
    <property type="match status" value="1"/>
</dbReference>
<evidence type="ECO:0000256" key="1">
    <source>
        <dbReference type="SAM" id="Coils"/>
    </source>
</evidence>
<organism evidence="2 3">
    <name type="scientific">Kibdelosporangium banguiense</name>
    <dbReference type="NCBI Taxonomy" id="1365924"/>
    <lineage>
        <taxon>Bacteria</taxon>
        <taxon>Bacillati</taxon>
        <taxon>Actinomycetota</taxon>
        <taxon>Actinomycetes</taxon>
        <taxon>Pseudonocardiales</taxon>
        <taxon>Pseudonocardiaceae</taxon>
        <taxon>Kibdelosporangium</taxon>
    </lineage>
</organism>
<evidence type="ECO:0000313" key="3">
    <source>
        <dbReference type="Proteomes" id="UP001519332"/>
    </source>
</evidence>
<dbReference type="EMBL" id="JAGINW010000001">
    <property type="protein sequence ID" value="MBP2320518.1"/>
    <property type="molecule type" value="Genomic_DNA"/>
</dbReference>
<comment type="caution">
    <text evidence="2">The sequence shown here is derived from an EMBL/GenBank/DDBJ whole genome shotgun (WGS) entry which is preliminary data.</text>
</comment>
<feature type="coiled-coil region" evidence="1">
    <location>
        <begin position="143"/>
        <end position="177"/>
    </location>
</feature>
<evidence type="ECO:0008006" key="4">
    <source>
        <dbReference type="Google" id="ProtNLM"/>
    </source>
</evidence>
<keyword evidence="1" id="KW-0175">Coiled coil</keyword>
<protein>
    <recommendedName>
        <fullName evidence="4">DUF3375 domain-containing protein</fullName>
    </recommendedName>
</protein>
<accession>A0ABS4T803</accession>
<reference evidence="2 3" key="1">
    <citation type="submission" date="2021-03" db="EMBL/GenBank/DDBJ databases">
        <title>Sequencing the genomes of 1000 actinobacteria strains.</title>
        <authorList>
            <person name="Klenk H.-P."/>
        </authorList>
    </citation>
    <scope>NUCLEOTIDE SEQUENCE [LARGE SCALE GENOMIC DNA]</scope>
    <source>
        <strain evidence="2 3">DSM 46670</strain>
    </source>
</reference>
<gene>
    <name evidence="2" type="ORF">JOF56_000903</name>
</gene>
<sequence length="490" mass="55360">MVASTGVTPEEIKGALLGNATLKLLNAYSRDWVLPLFAEHLEHVDGSVSAEWFHERVAEALDQIPDWQGDRSPAEHCRKWVESRWLETETESGRLRYRLSPHALRALRIVREIVEGESSVSGARLGSIAHAVRLLADMTSPDREVHVRRIDKQIEELQRLREEIATGRVRLATMEEMRQQLREILAMTRSLPADFQQLHTLIEDRHQSVAQHAMRDGPTKAELVEEYLHENDLLARTPEGTAYLGFSQMLMSTRQAHEIRDDVDQILEQDFARDHMTPTQREQLETMFATLLAAELRVQKSYVRWTASLRRFLTRSAHGRHRRLLSLADRALHTGAAWVARDPGARTLDTDILRIGPYAITDISQTQLWRDLGPQQVTVVVAPQAVALPETDRAALRLAAGTSRRAVSRTINTLLRDRPVVTGAEVYEATPAEFQRLGALVTLLDLAITHGQVNVSIGEHATITGNREQALRVVFPHLVFDRLIDLEEGS</sequence>
<dbReference type="Proteomes" id="UP001519332">
    <property type="component" value="Unassembled WGS sequence"/>
</dbReference>
<keyword evidence="3" id="KW-1185">Reference proteome</keyword>
<dbReference type="RefSeq" id="WP_209634748.1">
    <property type="nucleotide sequence ID" value="NZ_JAGINW010000001.1"/>
</dbReference>
<dbReference type="InterPro" id="IPR021804">
    <property type="entry name" value="DUF3375"/>
</dbReference>
<name>A0ABS4T803_9PSEU</name>
<evidence type="ECO:0000313" key="2">
    <source>
        <dbReference type="EMBL" id="MBP2320518.1"/>
    </source>
</evidence>